<evidence type="ECO:0000313" key="3">
    <source>
        <dbReference type="Proteomes" id="UP000694892"/>
    </source>
</evidence>
<proteinExistence type="predicted"/>
<dbReference type="InterPro" id="IPR058912">
    <property type="entry name" value="HTH_animal"/>
</dbReference>
<dbReference type="InterPro" id="IPR035901">
    <property type="entry name" value="GIY-YIG_endonuc_sf"/>
</dbReference>
<dbReference type="EMBL" id="CM004479">
    <property type="protein sequence ID" value="OCT70068.1"/>
    <property type="molecule type" value="Genomic_DNA"/>
</dbReference>
<dbReference type="PANTHER" id="PTHR21301:SF13">
    <property type="match status" value="1"/>
</dbReference>
<sequence>MTSKLTLHKVLFYGHVFKAVPIGQFQRLRRNCSTETEFLSKSIELRDRFLARGYSLPLLETAFVRALRENRNTLLNRTKTLEKSAQCTSPMFITTYSRQFYKIMKLVQKYLPVLNGDDKLWKVMENGCRVVTRRTRTLGNILSPSDVCEKVNSPRTWLNIVGTYRCGATRCVTCYHMEKSSEFVSNSTTTIYHNKCYINCNTTYVVYLLACKKCNIQYVGSTSRNLKCRVREHIHSIESRSNSTTVSRHFLECNDCDINNLKIQGIEKI</sequence>
<feature type="domain" description="GIY-YIG" evidence="1">
    <location>
        <begin position="202"/>
        <end position="269"/>
    </location>
</feature>
<dbReference type="InterPro" id="IPR000305">
    <property type="entry name" value="GIY-YIG_endonuc"/>
</dbReference>
<dbReference type="Proteomes" id="UP000694892">
    <property type="component" value="Chromosome 7S"/>
</dbReference>
<dbReference type="SUPFAM" id="SSF82771">
    <property type="entry name" value="GIY-YIG endonuclease"/>
    <property type="match status" value="1"/>
</dbReference>
<name>A0A974H9S3_XENLA</name>
<evidence type="ECO:0000313" key="2">
    <source>
        <dbReference type="EMBL" id="OCT70068.1"/>
    </source>
</evidence>
<reference evidence="3" key="1">
    <citation type="journal article" date="2016" name="Nature">
        <title>Genome evolution in the allotetraploid frog Xenopus laevis.</title>
        <authorList>
            <person name="Session A.M."/>
            <person name="Uno Y."/>
            <person name="Kwon T."/>
            <person name="Chapman J.A."/>
            <person name="Toyoda A."/>
            <person name="Takahashi S."/>
            <person name="Fukui A."/>
            <person name="Hikosaka A."/>
            <person name="Suzuki A."/>
            <person name="Kondo M."/>
            <person name="van Heeringen S.J."/>
            <person name="Quigley I."/>
            <person name="Heinz S."/>
            <person name="Ogino H."/>
            <person name="Ochi H."/>
            <person name="Hellsten U."/>
            <person name="Lyons J.B."/>
            <person name="Simakov O."/>
            <person name="Putnam N."/>
            <person name="Stites J."/>
            <person name="Kuroki Y."/>
            <person name="Tanaka T."/>
            <person name="Michiue T."/>
            <person name="Watanabe M."/>
            <person name="Bogdanovic O."/>
            <person name="Lister R."/>
            <person name="Georgiou G."/>
            <person name="Paranjpe S.S."/>
            <person name="van Kruijsbergen I."/>
            <person name="Shu S."/>
            <person name="Carlson J."/>
            <person name="Kinoshita T."/>
            <person name="Ohta Y."/>
            <person name="Mawaribuchi S."/>
            <person name="Jenkins J."/>
            <person name="Grimwood J."/>
            <person name="Schmutz J."/>
            <person name="Mitros T."/>
            <person name="Mozaffari S.V."/>
            <person name="Suzuki Y."/>
            <person name="Haramoto Y."/>
            <person name="Yamamoto T.S."/>
            <person name="Takagi C."/>
            <person name="Heald R."/>
            <person name="Miller K."/>
            <person name="Haudenschild C."/>
            <person name="Kitzman J."/>
            <person name="Nakayama T."/>
            <person name="Izutsu Y."/>
            <person name="Robert J."/>
            <person name="Fortriede J."/>
            <person name="Burns K."/>
            <person name="Lotay V."/>
            <person name="Karimi K."/>
            <person name="Yasuoka Y."/>
            <person name="Dichmann D.S."/>
            <person name="Flajnik M.F."/>
            <person name="Houston D.W."/>
            <person name="Shendure J."/>
            <person name="DuPasquier L."/>
            <person name="Vize P.D."/>
            <person name="Zorn A.M."/>
            <person name="Ito M."/>
            <person name="Marcotte E.M."/>
            <person name="Wallingford J.B."/>
            <person name="Ito Y."/>
            <person name="Asashima M."/>
            <person name="Ueno N."/>
            <person name="Matsuda Y."/>
            <person name="Veenstra G.J."/>
            <person name="Fujiyama A."/>
            <person name="Harland R.M."/>
            <person name="Taira M."/>
            <person name="Rokhsar D.S."/>
        </authorList>
    </citation>
    <scope>NUCLEOTIDE SEQUENCE [LARGE SCALE GENOMIC DNA]</scope>
    <source>
        <strain evidence="3">J</strain>
    </source>
</reference>
<protein>
    <recommendedName>
        <fullName evidence="1">GIY-YIG domain-containing protein</fullName>
    </recommendedName>
</protein>
<dbReference type="PANTHER" id="PTHR21301">
    <property type="entry name" value="REVERSE TRANSCRIPTASE"/>
    <property type="match status" value="1"/>
</dbReference>
<dbReference type="Pfam" id="PF26215">
    <property type="entry name" value="HTH_animal"/>
    <property type="match status" value="1"/>
</dbReference>
<organism evidence="2 3">
    <name type="scientific">Xenopus laevis</name>
    <name type="common">African clawed frog</name>
    <dbReference type="NCBI Taxonomy" id="8355"/>
    <lineage>
        <taxon>Eukaryota</taxon>
        <taxon>Metazoa</taxon>
        <taxon>Chordata</taxon>
        <taxon>Craniata</taxon>
        <taxon>Vertebrata</taxon>
        <taxon>Euteleostomi</taxon>
        <taxon>Amphibia</taxon>
        <taxon>Batrachia</taxon>
        <taxon>Anura</taxon>
        <taxon>Pipoidea</taxon>
        <taxon>Pipidae</taxon>
        <taxon>Xenopodinae</taxon>
        <taxon>Xenopus</taxon>
        <taxon>Xenopus</taxon>
    </lineage>
</organism>
<gene>
    <name evidence="2" type="ORF">XELAEV_18036989mg</name>
</gene>
<dbReference type="PROSITE" id="PS50164">
    <property type="entry name" value="GIY_YIG"/>
    <property type="match status" value="1"/>
</dbReference>
<dbReference type="AlphaFoldDB" id="A0A974H9S3"/>
<evidence type="ECO:0000259" key="1">
    <source>
        <dbReference type="PROSITE" id="PS50164"/>
    </source>
</evidence>
<dbReference type="Pfam" id="PF01541">
    <property type="entry name" value="GIY-YIG"/>
    <property type="match status" value="1"/>
</dbReference>
<accession>A0A974H9S3</accession>